<gene>
    <name evidence="1" type="ORF">HaLaN_32909</name>
</gene>
<proteinExistence type="predicted"/>
<organism evidence="1 2">
    <name type="scientific">Haematococcus lacustris</name>
    <name type="common">Green alga</name>
    <name type="synonym">Haematococcus pluvialis</name>
    <dbReference type="NCBI Taxonomy" id="44745"/>
    <lineage>
        <taxon>Eukaryota</taxon>
        <taxon>Viridiplantae</taxon>
        <taxon>Chlorophyta</taxon>
        <taxon>core chlorophytes</taxon>
        <taxon>Chlorophyceae</taxon>
        <taxon>CS clade</taxon>
        <taxon>Chlamydomonadales</taxon>
        <taxon>Haematococcaceae</taxon>
        <taxon>Haematococcus</taxon>
    </lineage>
</organism>
<evidence type="ECO:0000313" key="2">
    <source>
        <dbReference type="Proteomes" id="UP000485058"/>
    </source>
</evidence>
<protein>
    <submittedName>
        <fullName evidence="1">Uncharacterized protein</fullName>
    </submittedName>
</protein>
<dbReference type="Proteomes" id="UP000485058">
    <property type="component" value="Unassembled WGS sequence"/>
</dbReference>
<name>A0A6A0ANT1_HAELA</name>
<evidence type="ECO:0000313" key="1">
    <source>
        <dbReference type="EMBL" id="GFH33524.1"/>
    </source>
</evidence>
<keyword evidence="2" id="KW-1185">Reference proteome</keyword>
<reference evidence="1 2" key="1">
    <citation type="submission" date="2020-02" db="EMBL/GenBank/DDBJ databases">
        <title>Draft genome sequence of Haematococcus lacustris strain NIES-144.</title>
        <authorList>
            <person name="Morimoto D."/>
            <person name="Nakagawa S."/>
            <person name="Yoshida T."/>
            <person name="Sawayama S."/>
        </authorList>
    </citation>
    <scope>NUCLEOTIDE SEQUENCE [LARGE SCALE GENOMIC DNA]</scope>
    <source>
        <strain evidence="1 2">NIES-144</strain>
    </source>
</reference>
<sequence length="175" mass="18901">MSAGVGNWVDGLDKISYESETSPHQTAKGDKYSTFKIQCKTRAQNALCTLLAAWARKNADGADESSTHLQRLLTQCTPCCLHLNKGIRQKHLAAHGLQGRHERRVQGMLPRATTEEEREIEQMKAEAVKGGILDSELVGTLIKVAVVAVSVAVSVGIAKVAEPIIQTTIAAFPVN</sequence>
<accession>A0A6A0ANT1</accession>
<comment type="caution">
    <text evidence="1">The sequence shown here is derived from an EMBL/GenBank/DDBJ whole genome shotgun (WGS) entry which is preliminary data.</text>
</comment>
<dbReference type="EMBL" id="BLLF01008797">
    <property type="protein sequence ID" value="GFH33524.1"/>
    <property type="molecule type" value="Genomic_DNA"/>
</dbReference>
<dbReference type="AlphaFoldDB" id="A0A6A0ANT1"/>